<keyword evidence="6" id="KW-0464">Manganese</keyword>
<dbReference type="InterPro" id="IPR010158">
    <property type="entry name" value="Amidase_Cbmase"/>
</dbReference>
<evidence type="ECO:0000256" key="2">
    <source>
        <dbReference type="ARBA" id="ARBA00006153"/>
    </source>
</evidence>
<proteinExistence type="inferred from homology"/>
<protein>
    <submittedName>
        <fullName evidence="9">N-carbamoyl-L-amino-acid hydrolase</fullName>
    </submittedName>
</protein>
<dbReference type="Gene3D" id="3.30.70.360">
    <property type="match status" value="1"/>
</dbReference>
<reference evidence="9 10" key="1">
    <citation type="submission" date="2018-11" db="EMBL/GenBank/DDBJ databases">
        <title>Genomic Encyclopedia of Type Strains, Phase IV (KMG-IV): sequencing the most valuable type-strain genomes for metagenomic binning, comparative biology and taxonomic classification.</title>
        <authorList>
            <person name="Goeker M."/>
        </authorList>
    </citation>
    <scope>NUCLEOTIDE SEQUENCE [LARGE SCALE GENOMIC DNA]</scope>
    <source>
        <strain evidence="9 10">DSM 5900</strain>
    </source>
</reference>
<keyword evidence="10" id="KW-1185">Reference proteome</keyword>
<dbReference type="SUPFAM" id="SSF55031">
    <property type="entry name" value="Bacterial exopeptidase dimerisation domain"/>
    <property type="match status" value="1"/>
</dbReference>
<dbReference type="RefSeq" id="WP_123688022.1">
    <property type="nucleotide sequence ID" value="NZ_AP019700.1"/>
</dbReference>
<evidence type="ECO:0000256" key="5">
    <source>
        <dbReference type="ARBA" id="ARBA00022801"/>
    </source>
</evidence>
<dbReference type="PANTHER" id="PTHR32494">
    <property type="entry name" value="ALLANTOATE DEIMINASE-RELATED"/>
    <property type="match status" value="1"/>
</dbReference>
<keyword evidence="7" id="KW-0862">Zinc</keyword>
<dbReference type="EMBL" id="RJKX01000011">
    <property type="protein sequence ID" value="ROQ01239.1"/>
    <property type="molecule type" value="Genomic_DNA"/>
</dbReference>
<evidence type="ECO:0000313" key="9">
    <source>
        <dbReference type="EMBL" id="ROQ01239.1"/>
    </source>
</evidence>
<keyword evidence="4 7" id="KW-0479">Metal-binding</keyword>
<keyword evidence="5 9" id="KW-0378">Hydrolase</keyword>
<dbReference type="OrthoDB" id="9808195at2"/>
<dbReference type="Gene3D" id="3.40.630.10">
    <property type="entry name" value="Zn peptidases"/>
    <property type="match status" value="1"/>
</dbReference>
<dbReference type="InterPro" id="IPR036264">
    <property type="entry name" value="Bact_exopeptidase_dim_dom"/>
</dbReference>
<comment type="similarity">
    <text evidence="2">Belongs to the peptidase M20 family.</text>
</comment>
<evidence type="ECO:0000256" key="4">
    <source>
        <dbReference type="ARBA" id="ARBA00022723"/>
    </source>
</evidence>
<accession>A0A3N1MD75</accession>
<evidence type="ECO:0000256" key="7">
    <source>
        <dbReference type="PIRSR" id="PIRSR001235-1"/>
    </source>
</evidence>
<comment type="cofactor">
    <cofactor evidence="1">
        <name>Mn(2+)</name>
        <dbReference type="ChEBI" id="CHEBI:29035"/>
    </cofactor>
</comment>
<feature type="binding site" evidence="7">
    <location>
        <position position="88"/>
    </location>
    <ligand>
        <name>Zn(2+)</name>
        <dbReference type="ChEBI" id="CHEBI:29105"/>
        <label>2</label>
    </ligand>
</feature>
<dbReference type="InterPro" id="IPR002933">
    <property type="entry name" value="Peptidase_M20"/>
</dbReference>
<comment type="cofactor">
    <cofactor evidence="7">
        <name>Zn(2+)</name>
        <dbReference type="ChEBI" id="CHEBI:29105"/>
    </cofactor>
    <text evidence="7">Binds 2 Zn(2+) ions per subunit.</text>
</comment>
<feature type="binding site" evidence="7">
    <location>
        <position position="88"/>
    </location>
    <ligand>
        <name>Zn(2+)</name>
        <dbReference type="ChEBI" id="CHEBI:29105"/>
        <label>1</label>
    </ligand>
</feature>
<feature type="binding site" evidence="7">
    <location>
        <position position="185"/>
    </location>
    <ligand>
        <name>Zn(2+)</name>
        <dbReference type="ChEBI" id="CHEBI:29105"/>
        <label>1</label>
    </ligand>
</feature>
<evidence type="ECO:0000256" key="6">
    <source>
        <dbReference type="ARBA" id="ARBA00023211"/>
    </source>
</evidence>
<dbReference type="InterPro" id="IPR011650">
    <property type="entry name" value="Peptidase_M20_dimer"/>
</dbReference>
<dbReference type="Pfam" id="PF01546">
    <property type="entry name" value="Peptidase_M20"/>
    <property type="match status" value="1"/>
</dbReference>
<dbReference type="GO" id="GO:0046872">
    <property type="term" value="F:metal ion binding"/>
    <property type="evidence" value="ECO:0007669"/>
    <property type="project" value="UniProtKB-KW"/>
</dbReference>
<evidence type="ECO:0000256" key="1">
    <source>
        <dbReference type="ARBA" id="ARBA00001936"/>
    </source>
</evidence>
<dbReference type="GO" id="GO:0016813">
    <property type="term" value="F:hydrolase activity, acting on carbon-nitrogen (but not peptide) bonds, in linear amidines"/>
    <property type="evidence" value="ECO:0007669"/>
    <property type="project" value="InterPro"/>
</dbReference>
<dbReference type="SUPFAM" id="SSF53187">
    <property type="entry name" value="Zn-dependent exopeptidases"/>
    <property type="match status" value="1"/>
</dbReference>
<evidence type="ECO:0000259" key="8">
    <source>
        <dbReference type="Pfam" id="PF07687"/>
    </source>
</evidence>
<evidence type="ECO:0000256" key="3">
    <source>
        <dbReference type="ARBA" id="ARBA00011738"/>
    </source>
</evidence>
<dbReference type="CDD" id="cd03884">
    <property type="entry name" value="M20_bAS"/>
    <property type="match status" value="1"/>
</dbReference>
<dbReference type="PANTHER" id="PTHR32494:SF19">
    <property type="entry name" value="ALLANTOATE DEIMINASE-RELATED"/>
    <property type="match status" value="1"/>
</dbReference>
<dbReference type="AlphaFoldDB" id="A0A3N1MD75"/>
<feature type="domain" description="Peptidase M20 dimerisation" evidence="8">
    <location>
        <begin position="206"/>
        <end position="305"/>
    </location>
</feature>
<dbReference type="Proteomes" id="UP000278222">
    <property type="component" value="Unassembled WGS sequence"/>
</dbReference>
<feature type="binding site" evidence="7">
    <location>
        <position position="77"/>
    </location>
    <ligand>
        <name>Zn(2+)</name>
        <dbReference type="ChEBI" id="CHEBI:29105"/>
        <label>1</label>
    </ligand>
</feature>
<organism evidence="9 10">
    <name type="scientific">Stella humosa</name>
    <dbReference type="NCBI Taxonomy" id="94"/>
    <lineage>
        <taxon>Bacteria</taxon>
        <taxon>Pseudomonadati</taxon>
        <taxon>Pseudomonadota</taxon>
        <taxon>Alphaproteobacteria</taxon>
        <taxon>Rhodospirillales</taxon>
        <taxon>Stellaceae</taxon>
        <taxon>Stella</taxon>
    </lineage>
</organism>
<feature type="binding site" evidence="7">
    <location>
        <position position="123"/>
    </location>
    <ligand>
        <name>Zn(2+)</name>
        <dbReference type="ChEBI" id="CHEBI:29105"/>
        <label>2</label>
    </ligand>
</feature>
<feature type="binding site" evidence="7">
    <location>
        <position position="379"/>
    </location>
    <ligand>
        <name>Zn(2+)</name>
        <dbReference type="ChEBI" id="CHEBI:29105"/>
        <label>2</label>
    </ligand>
</feature>
<dbReference type="Pfam" id="PF07687">
    <property type="entry name" value="M20_dimer"/>
    <property type="match status" value="1"/>
</dbReference>
<gene>
    <name evidence="9" type="ORF">EDC65_0417</name>
</gene>
<name>A0A3N1MD75_9PROT</name>
<comment type="caution">
    <text evidence="9">The sequence shown here is derived from an EMBL/GenBank/DDBJ whole genome shotgun (WGS) entry which is preliminary data.</text>
</comment>
<dbReference type="NCBIfam" id="TIGR01879">
    <property type="entry name" value="hydantase"/>
    <property type="match status" value="1"/>
</dbReference>
<dbReference type="PIRSF" id="PIRSF001235">
    <property type="entry name" value="Amidase_carbamoylase"/>
    <property type="match status" value="1"/>
</dbReference>
<sequence length="410" mass="44001">MPKIDGARLIADLKRMADFGRYKTGVHRPTFSPQDVESRHWLASRMEEAGLEASIDGIGNVIGRRPGDGPRLLMGSHTDTQPQGGWLDGVMGVLYGVEVARAFRDDPALAGVGVEVASWADEESHYMSFLGSKSFVGELSEADIDATRNRDDGTPLREALARSGFAGRPRAAVDPARYVGYLEAHIEQGGYLESEARRIGVVTSIVGIHGYRVTFTGVQNHAGTTPMPIRKDAGVALVRFCNALYERFAAASGPRSVWTVGRILLEPGAPAIIPGRAEMLLQFRDGEPATMARLEGVLDQLVAETNQSGPCPVAVEVLSRTPPTIMDDRFQQALAAAAEVHAPGNWMAMPSAAGHDAQIIAHRLPAGMMFVPSIGGVSHHYSEDTDEADIVLGCQVFADAAARILEAARR</sequence>
<comment type="subunit">
    <text evidence="3">Homodimer.</text>
</comment>
<evidence type="ECO:0000313" key="10">
    <source>
        <dbReference type="Proteomes" id="UP000278222"/>
    </source>
</evidence>